<dbReference type="InterPro" id="IPR006342">
    <property type="entry name" value="FkbM_mtfrase"/>
</dbReference>
<gene>
    <name evidence="4" type="ORF">HAND1043_LOCUS2027</name>
</gene>
<keyword evidence="2" id="KW-0812">Transmembrane</keyword>
<dbReference type="InterPro" id="IPR029063">
    <property type="entry name" value="SAM-dependent_MTases_sf"/>
</dbReference>
<reference evidence="4" key="1">
    <citation type="submission" date="2021-01" db="EMBL/GenBank/DDBJ databases">
        <authorList>
            <person name="Corre E."/>
            <person name="Pelletier E."/>
            <person name="Niang G."/>
            <person name="Scheremetjew M."/>
            <person name="Finn R."/>
            <person name="Kale V."/>
            <person name="Holt S."/>
            <person name="Cochrane G."/>
            <person name="Meng A."/>
            <person name="Brown T."/>
            <person name="Cohen L."/>
        </authorList>
    </citation>
    <scope>NUCLEOTIDE SEQUENCE</scope>
    <source>
        <strain evidence="4">CCMP441</strain>
    </source>
</reference>
<keyword evidence="2" id="KW-1133">Transmembrane helix</keyword>
<accession>A0A7S0TGP1</accession>
<dbReference type="PANTHER" id="PTHR34203:SF15">
    <property type="entry name" value="SLL1173 PROTEIN"/>
    <property type="match status" value="1"/>
</dbReference>
<dbReference type="AlphaFoldDB" id="A0A7S0TGP1"/>
<sequence length="477" mass="51477">MERKTQSSAVDQRRANVIVEVMKLSPPNRTRKKEVSNSVVVLLAFLFGLVVTLGIFYFSDNVAGRSSSPPHPLPLPRKALLGSPSSPGKTARRSVGKAVWEKWSSHREREEPAKGLLEHPLIVRPRVLDPYNASVGAVFALNPMPIVAVQPVSLGLSRQAGPNGSVRYGVTRRAMPLFVHDPSECIISKDVLAGGWEQGCVSWIAQAVRSMPGEFMMDIGANIGIFSLAAATAGADTLSFEPMLFNSELLAASAGTFAESGRGTVNLFKTALSSEAEPGSTVCIVRNGAPHKKKVGVNQGNGVVNTNTSSCDLGWESSERVPLNTVDKVLEEAFEGKDPPCVSAMKIDVEGFETRAIKGAARFMGGKCPPCHIQLEHVKAHAPKGERVLLDVLVDDYGYNCYIGTPTCYLSPMSTLKGPLNQTHRKDPISPHLPGWSDGDWICRMEDFERHSRCAKLPPLHRKRGGMAPAVARGGGR</sequence>
<evidence type="ECO:0000259" key="3">
    <source>
        <dbReference type="Pfam" id="PF05050"/>
    </source>
</evidence>
<evidence type="ECO:0000313" key="4">
    <source>
        <dbReference type="EMBL" id="CAD8735536.1"/>
    </source>
</evidence>
<feature type="transmembrane region" description="Helical" evidence="2">
    <location>
        <begin position="39"/>
        <end position="58"/>
    </location>
</feature>
<dbReference type="PANTHER" id="PTHR34203">
    <property type="entry name" value="METHYLTRANSFERASE, FKBM FAMILY PROTEIN"/>
    <property type="match status" value="1"/>
</dbReference>
<dbReference type="Pfam" id="PF05050">
    <property type="entry name" value="Methyltransf_21"/>
    <property type="match status" value="1"/>
</dbReference>
<dbReference type="InterPro" id="IPR052514">
    <property type="entry name" value="SAM-dependent_MTase"/>
</dbReference>
<proteinExistence type="predicted"/>
<name>A0A7S0TGP1_HEMAN</name>
<dbReference type="NCBIfam" id="TIGR01444">
    <property type="entry name" value="fkbM_fam"/>
    <property type="match status" value="1"/>
</dbReference>
<dbReference type="Gene3D" id="3.40.50.150">
    <property type="entry name" value="Vaccinia Virus protein VP39"/>
    <property type="match status" value="1"/>
</dbReference>
<feature type="domain" description="Methyltransferase FkbM" evidence="3">
    <location>
        <begin position="218"/>
        <end position="386"/>
    </location>
</feature>
<keyword evidence="2" id="KW-0472">Membrane</keyword>
<feature type="region of interest" description="Disordered" evidence="1">
    <location>
        <begin position="67"/>
        <end position="96"/>
    </location>
</feature>
<dbReference type="EMBL" id="HBFK01003323">
    <property type="protein sequence ID" value="CAD8735536.1"/>
    <property type="molecule type" value="Transcribed_RNA"/>
</dbReference>
<dbReference type="SUPFAM" id="SSF53335">
    <property type="entry name" value="S-adenosyl-L-methionine-dependent methyltransferases"/>
    <property type="match status" value="1"/>
</dbReference>
<evidence type="ECO:0000256" key="2">
    <source>
        <dbReference type="SAM" id="Phobius"/>
    </source>
</evidence>
<organism evidence="4">
    <name type="scientific">Hemiselmis andersenii</name>
    <name type="common">Cryptophyte alga</name>
    <dbReference type="NCBI Taxonomy" id="464988"/>
    <lineage>
        <taxon>Eukaryota</taxon>
        <taxon>Cryptophyceae</taxon>
        <taxon>Cryptomonadales</taxon>
        <taxon>Hemiselmidaceae</taxon>
        <taxon>Hemiselmis</taxon>
    </lineage>
</organism>
<protein>
    <recommendedName>
        <fullName evidence="3">Methyltransferase FkbM domain-containing protein</fullName>
    </recommendedName>
</protein>
<evidence type="ECO:0000256" key="1">
    <source>
        <dbReference type="SAM" id="MobiDB-lite"/>
    </source>
</evidence>